<sequence length="293" mass="33334">MIYHRSNELIYVCIFAVSLYSIPYTNGINNNYIKMFPKIGENVTLKCGSNNIKNSNVLWQMDHKELPGQAKVMENGDLFISSFDTSDAGIYICDLAAASGYIGHAPLTQFELKLKSVPGSLIGVRVIPNTVLMLITWREIENNDGSPVKNITIRYRIIDDRISRDDWSILQVNPFKIHKEIYSLLPNTLYKIQIWATNEIGDGPKTELTTKTLSDMTESELEKHLLEGIDTFDTRAWTFAVIVIMSTFSIFLIALCCLFVKDPRVQKRLENNDDVERIELIPNITINPGYCET</sequence>
<dbReference type="AlphaFoldDB" id="A0AAV0VIA5"/>
<feature type="domain" description="Fibronectin type-III" evidence="3">
    <location>
        <begin position="117"/>
        <end position="216"/>
    </location>
</feature>
<dbReference type="InterPro" id="IPR003961">
    <property type="entry name" value="FN3_dom"/>
</dbReference>
<evidence type="ECO:0000313" key="5">
    <source>
        <dbReference type="Proteomes" id="UP001160148"/>
    </source>
</evidence>
<evidence type="ECO:0000256" key="1">
    <source>
        <dbReference type="SAM" id="Phobius"/>
    </source>
</evidence>
<dbReference type="InterPro" id="IPR003598">
    <property type="entry name" value="Ig_sub2"/>
</dbReference>
<proteinExistence type="predicted"/>
<gene>
    <name evidence="4" type="ORF">MEUPH1_LOCUS1083</name>
</gene>
<evidence type="ECO:0000259" key="2">
    <source>
        <dbReference type="PROSITE" id="PS50835"/>
    </source>
</evidence>
<dbReference type="Proteomes" id="UP001160148">
    <property type="component" value="Unassembled WGS sequence"/>
</dbReference>
<feature type="domain" description="Ig-like" evidence="2">
    <location>
        <begin position="23"/>
        <end position="108"/>
    </location>
</feature>
<comment type="caution">
    <text evidence="4">The sequence shown here is derived from an EMBL/GenBank/DDBJ whole genome shotgun (WGS) entry which is preliminary data.</text>
</comment>
<evidence type="ECO:0000259" key="3">
    <source>
        <dbReference type="PROSITE" id="PS50853"/>
    </source>
</evidence>
<evidence type="ECO:0000313" key="4">
    <source>
        <dbReference type="EMBL" id="CAI6343878.1"/>
    </source>
</evidence>
<protein>
    <submittedName>
        <fullName evidence="4">Uncharacterized protein</fullName>
    </submittedName>
</protein>
<dbReference type="InterPro" id="IPR036116">
    <property type="entry name" value="FN3_sf"/>
</dbReference>
<dbReference type="InterPro" id="IPR036179">
    <property type="entry name" value="Ig-like_dom_sf"/>
</dbReference>
<dbReference type="PROSITE" id="PS50835">
    <property type="entry name" value="IG_LIKE"/>
    <property type="match status" value="1"/>
</dbReference>
<dbReference type="InterPro" id="IPR013783">
    <property type="entry name" value="Ig-like_fold"/>
</dbReference>
<accession>A0AAV0VIA5</accession>
<dbReference type="SMART" id="SM00408">
    <property type="entry name" value="IGc2"/>
    <property type="match status" value="1"/>
</dbReference>
<keyword evidence="1" id="KW-1133">Transmembrane helix</keyword>
<feature type="transmembrane region" description="Helical" evidence="1">
    <location>
        <begin position="236"/>
        <end position="260"/>
    </location>
</feature>
<dbReference type="InterPro" id="IPR007110">
    <property type="entry name" value="Ig-like_dom"/>
</dbReference>
<name>A0AAV0VIA5_9HEMI</name>
<dbReference type="PROSITE" id="PS50853">
    <property type="entry name" value="FN3"/>
    <property type="match status" value="1"/>
</dbReference>
<dbReference type="EMBL" id="CARXXK010000001">
    <property type="protein sequence ID" value="CAI6343878.1"/>
    <property type="molecule type" value="Genomic_DNA"/>
</dbReference>
<dbReference type="Gene3D" id="2.60.40.10">
    <property type="entry name" value="Immunoglobulins"/>
    <property type="match status" value="2"/>
</dbReference>
<reference evidence="4 5" key="1">
    <citation type="submission" date="2023-01" db="EMBL/GenBank/DDBJ databases">
        <authorList>
            <person name="Whitehead M."/>
        </authorList>
    </citation>
    <scope>NUCLEOTIDE SEQUENCE [LARGE SCALE GENOMIC DNA]</scope>
</reference>
<dbReference type="CDD" id="cd00063">
    <property type="entry name" value="FN3"/>
    <property type="match status" value="1"/>
</dbReference>
<keyword evidence="1" id="KW-0812">Transmembrane</keyword>
<organism evidence="4 5">
    <name type="scientific">Macrosiphum euphorbiae</name>
    <name type="common">potato aphid</name>
    <dbReference type="NCBI Taxonomy" id="13131"/>
    <lineage>
        <taxon>Eukaryota</taxon>
        <taxon>Metazoa</taxon>
        <taxon>Ecdysozoa</taxon>
        <taxon>Arthropoda</taxon>
        <taxon>Hexapoda</taxon>
        <taxon>Insecta</taxon>
        <taxon>Pterygota</taxon>
        <taxon>Neoptera</taxon>
        <taxon>Paraneoptera</taxon>
        <taxon>Hemiptera</taxon>
        <taxon>Sternorrhyncha</taxon>
        <taxon>Aphidomorpha</taxon>
        <taxon>Aphidoidea</taxon>
        <taxon>Aphididae</taxon>
        <taxon>Macrosiphini</taxon>
        <taxon>Macrosiphum</taxon>
    </lineage>
</organism>
<dbReference type="SUPFAM" id="SSF48726">
    <property type="entry name" value="Immunoglobulin"/>
    <property type="match status" value="1"/>
</dbReference>
<keyword evidence="5" id="KW-1185">Reference proteome</keyword>
<dbReference type="SMART" id="SM00060">
    <property type="entry name" value="FN3"/>
    <property type="match status" value="1"/>
</dbReference>
<keyword evidence="1" id="KW-0472">Membrane</keyword>
<dbReference type="SUPFAM" id="SSF49265">
    <property type="entry name" value="Fibronectin type III"/>
    <property type="match status" value="1"/>
</dbReference>